<accession>A0A2M8IY85</accession>
<sequence length="90" mass="10007">MITMWSEAQTVITLRMLGMAGLWSVAKSENQRMLAEKLPAITEAMIAASLAGLQGQTPGQIAQATLRPIRRRTRQNSRRLTRRGPRIPGH</sequence>
<name>A0A2M8IY85_9RHOB</name>
<dbReference type="AlphaFoldDB" id="A0A2M8IY85"/>
<evidence type="ECO:0000256" key="1">
    <source>
        <dbReference type="SAM" id="MobiDB-lite"/>
    </source>
</evidence>
<reference evidence="2 3" key="1">
    <citation type="journal article" date="2018" name="Int. J. Syst. Evol. Microbiol.">
        <title>Pseudooceanicola lipolyticus sp. nov., a marine alphaproteobacterium, reclassification of Oceanicola flagellatus as Pseudooceanicola flagellatus comb. nov. and emended description of the genus Pseudooceanicola.</title>
        <authorList>
            <person name="Huang M.-M."/>
            <person name="Guo L.-L."/>
            <person name="Wu Y.-H."/>
            <person name="Lai Q.-L."/>
            <person name="Shao Z.-Z."/>
            <person name="Wang C.-S."/>
            <person name="Wu M."/>
            <person name="Xu X.-W."/>
        </authorList>
    </citation>
    <scope>NUCLEOTIDE SEQUENCE [LARGE SCALE GENOMIC DNA]</scope>
    <source>
        <strain evidence="2 3">157</strain>
    </source>
</reference>
<feature type="region of interest" description="Disordered" evidence="1">
    <location>
        <begin position="68"/>
        <end position="90"/>
    </location>
</feature>
<protein>
    <submittedName>
        <fullName evidence="2">Antifreeze protein</fullName>
    </submittedName>
</protein>
<evidence type="ECO:0000313" key="2">
    <source>
        <dbReference type="EMBL" id="PJE35501.1"/>
    </source>
</evidence>
<organism evidence="2 3">
    <name type="scientific">Pseudooceanicola lipolyticus</name>
    <dbReference type="NCBI Taxonomy" id="2029104"/>
    <lineage>
        <taxon>Bacteria</taxon>
        <taxon>Pseudomonadati</taxon>
        <taxon>Pseudomonadota</taxon>
        <taxon>Alphaproteobacteria</taxon>
        <taxon>Rhodobacterales</taxon>
        <taxon>Paracoccaceae</taxon>
        <taxon>Pseudooceanicola</taxon>
    </lineage>
</organism>
<dbReference type="OrthoDB" id="7869201at2"/>
<dbReference type="EMBL" id="PGTB01000088">
    <property type="protein sequence ID" value="PJE35501.1"/>
    <property type="molecule type" value="Genomic_DNA"/>
</dbReference>
<evidence type="ECO:0000313" key="3">
    <source>
        <dbReference type="Proteomes" id="UP000231553"/>
    </source>
</evidence>
<comment type="caution">
    <text evidence="2">The sequence shown here is derived from an EMBL/GenBank/DDBJ whole genome shotgun (WGS) entry which is preliminary data.</text>
</comment>
<proteinExistence type="predicted"/>
<gene>
    <name evidence="2" type="ORF">CVM52_16860</name>
</gene>
<dbReference type="Proteomes" id="UP000231553">
    <property type="component" value="Unassembled WGS sequence"/>
</dbReference>
<keyword evidence="3" id="KW-1185">Reference proteome</keyword>